<evidence type="ECO:0000256" key="1">
    <source>
        <dbReference type="SAM" id="SignalP"/>
    </source>
</evidence>
<proteinExistence type="predicted"/>
<evidence type="ECO:0000313" key="2">
    <source>
        <dbReference type="EMBL" id="CAJ2510823.1"/>
    </source>
</evidence>
<dbReference type="InterPro" id="IPR052998">
    <property type="entry name" value="Hetero-Diels-Alderase-like"/>
</dbReference>
<accession>A0AAI8VTL1</accession>
<reference evidence="2" key="1">
    <citation type="submission" date="2023-10" db="EMBL/GenBank/DDBJ databases">
        <authorList>
            <person name="Hackl T."/>
        </authorList>
    </citation>
    <scope>NUCLEOTIDE SEQUENCE</scope>
</reference>
<protein>
    <submittedName>
        <fullName evidence="2">Uu.00g064480.m01.CDS01</fullName>
    </submittedName>
</protein>
<dbReference type="AlphaFoldDB" id="A0AAI8VTL1"/>
<dbReference type="PANTHER" id="PTHR42060">
    <property type="entry name" value="NHL REPEAT-CONTAINING PROTEIN-RELATED"/>
    <property type="match status" value="1"/>
</dbReference>
<dbReference type="InterPro" id="IPR011042">
    <property type="entry name" value="6-blade_b-propeller_TolB-like"/>
</dbReference>
<dbReference type="Gene3D" id="2.120.10.30">
    <property type="entry name" value="TolB, C-terminal domain"/>
    <property type="match status" value="1"/>
</dbReference>
<feature type="signal peptide" evidence="1">
    <location>
        <begin position="1"/>
        <end position="15"/>
    </location>
</feature>
<dbReference type="PANTHER" id="PTHR42060:SF1">
    <property type="entry name" value="NHL REPEAT-CONTAINING PROTEIN"/>
    <property type="match status" value="1"/>
</dbReference>
<gene>
    <name evidence="2" type="ORF">KHLLAP_LOCUS11291</name>
</gene>
<dbReference type="SUPFAM" id="SSF63829">
    <property type="entry name" value="Calcium-dependent phosphotriesterase"/>
    <property type="match status" value="1"/>
</dbReference>
<sequence>MLSSILTYLPPLVLAIFEARRGSQQTFFKFTQSGAWVENLAVRSNGDLLVTRFDAPELWSINTSTKEATKVVAFDGDLQTSGITEIADDVFAVITGNFSMATGTTVGSWGVQKVDFTTGSNTPEVSTIKTMPEAEFLNGLTVLDEDTLLVGDMQRGLIYRLTISTGEYGIAVQDASMAPVADAPIAAGVDGLRYHDGFVYFTNIFGKTLNRIPLDTTDKATAGVVGSVWGLAEYSLGAIENIWQGTSADDLTFGADGSMYVATNSDNGVVRITADGKRKEIASVTGSTSCVFGRTEADRDVLYVAGSDGAITSIRISS</sequence>
<keyword evidence="3" id="KW-1185">Reference proteome</keyword>
<keyword evidence="1" id="KW-0732">Signal</keyword>
<dbReference type="Proteomes" id="UP001295740">
    <property type="component" value="Unassembled WGS sequence"/>
</dbReference>
<organism evidence="2 3">
    <name type="scientific">Anthostomella pinea</name>
    <dbReference type="NCBI Taxonomy" id="933095"/>
    <lineage>
        <taxon>Eukaryota</taxon>
        <taxon>Fungi</taxon>
        <taxon>Dikarya</taxon>
        <taxon>Ascomycota</taxon>
        <taxon>Pezizomycotina</taxon>
        <taxon>Sordariomycetes</taxon>
        <taxon>Xylariomycetidae</taxon>
        <taxon>Xylariales</taxon>
        <taxon>Xylariaceae</taxon>
        <taxon>Anthostomella</taxon>
    </lineage>
</organism>
<dbReference type="EMBL" id="CAUWAG010000018">
    <property type="protein sequence ID" value="CAJ2510823.1"/>
    <property type="molecule type" value="Genomic_DNA"/>
</dbReference>
<feature type="chain" id="PRO_5042510799" evidence="1">
    <location>
        <begin position="16"/>
        <end position="318"/>
    </location>
</feature>
<evidence type="ECO:0000313" key="3">
    <source>
        <dbReference type="Proteomes" id="UP001295740"/>
    </source>
</evidence>
<comment type="caution">
    <text evidence="2">The sequence shown here is derived from an EMBL/GenBank/DDBJ whole genome shotgun (WGS) entry which is preliminary data.</text>
</comment>
<name>A0AAI8VTL1_9PEZI</name>